<organism evidence="2 3">
    <name type="scientific">Marilutibacter spongiae</name>
    <dbReference type="NCBI Taxonomy" id="2025720"/>
    <lineage>
        <taxon>Bacteria</taxon>
        <taxon>Pseudomonadati</taxon>
        <taxon>Pseudomonadota</taxon>
        <taxon>Gammaproteobacteria</taxon>
        <taxon>Lysobacterales</taxon>
        <taxon>Lysobacteraceae</taxon>
        <taxon>Marilutibacter</taxon>
    </lineage>
</organism>
<dbReference type="RefSeq" id="WP_182687868.1">
    <property type="nucleotide sequence ID" value="NZ_JACHTF010000012.1"/>
</dbReference>
<feature type="signal peptide" evidence="1">
    <location>
        <begin position="1"/>
        <end position="26"/>
    </location>
</feature>
<dbReference type="Proteomes" id="UP000523196">
    <property type="component" value="Unassembled WGS sequence"/>
</dbReference>
<evidence type="ECO:0000313" key="3">
    <source>
        <dbReference type="Proteomes" id="UP000523196"/>
    </source>
</evidence>
<dbReference type="EMBL" id="JACHTF010000012">
    <property type="protein sequence ID" value="MBB1061234.1"/>
    <property type="molecule type" value="Genomic_DNA"/>
</dbReference>
<evidence type="ECO:0000256" key="1">
    <source>
        <dbReference type="SAM" id="SignalP"/>
    </source>
</evidence>
<keyword evidence="3" id="KW-1185">Reference proteome</keyword>
<dbReference type="AlphaFoldDB" id="A0A7W3TNJ4"/>
<protein>
    <submittedName>
        <fullName evidence="2">G-type lysozyme inhibitor</fullName>
    </submittedName>
</protein>
<proteinExistence type="predicted"/>
<name>A0A7W3TNJ4_9GAMM</name>
<sequence>MNPLRLRCLLVLALALALLPLASASAADPGANRHTVHFARGTSESTVSGSLTGYDTVNYLLGARAGQTMHVTLSDSNDAYFNVIAPGEDHAMAGALELQSWSGPLPATGEYRIEVFQPRAQARRGGTATYTIRFAIE</sequence>
<dbReference type="Gene3D" id="2.60.120.380">
    <property type="match status" value="1"/>
</dbReference>
<evidence type="ECO:0000313" key="2">
    <source>
        <dbReference type="EMBL" id="MBB1061234.1"/>
    </source>
</evidence>
<feature type="chain" id="PRO_5030524731" evidence="1">
    <location>
        <begin position="27"/>
        <end position="137"/>
    </location>
</feature>
<gene>
    <name evidence="2" type="ORF">H4F98_11710</name>
</gene>
<accession>A0A7W3TNJ4</accession>
<reference evidence="2 3" key="1">
    <citation type="submission" date="2020-08" db="EMBL/GenBank/DDBJ databases">
        <authorList>
            <person name="Xu S."/>
            <person name="Li A."/>
        </authorList>
    </citation>
    <scope>NUCLEOTIDE SEQUENCE [LARGE SCALE GENOMIC DNA]</scope>
    <source>
        <strain evidence="2 3">119BY6-57</strain>
    </source>
</reference>
<keyword evidence="1" id="KW-0732">Signal</keyword>
<comment type="caution">
    <text evidence="2">The sequence shown here is derived from an EMBL/GenBank/DDBJ whole genome shotgun (WGS) entry which is preliminary data.</text>
</comment>